<name>X0ZAR6_9ZZZZ</name>
<dbReference type="EMBL" id="BART01001314">
    <property type="protein sequence ID" value="GAG66585.1"/>
    <property type="molecule type" value="Genomic_DNA"/>
</dbReference>
<accession>X0ZAR6</accession>
<dbReference type="PANTHER" id="PTHR33747">
    <property type="entry name" value="UPF0225 PROTEIN SCO1677"/>
    <property type="match status" value="1"/>
</dbReference>
<sequence>QFAFTGRCRKISRVLNSEVYVSKAFTTDKKIISLGKYCKKYYAIWDTGATGSVITSKVVEDCELQPTGRCRMHTASTIEDVNVYLVNFWLPNRMMIPNVRVTEGRIAGEVEILIGMDIINKGDFTISNLNGKTVFSFRMPSLECVDYVEEIKKLQSAKANKIGRNDPCPCGSGKKYKKCCGK</sequence>
<reference evidence="1" key="1">
    <citation type="journal article" date="2014" name="Front. Microbiol.">
        <title>High frequency of phylogenetically diverse reductive dehalogenase-homologous genes in deep subseafloor sedimentary metagenomes.</title>
        <authorList>
            <person name="Kawai M."/>
            <person name="Futagami T."/>
            <person name="Toyoda A."/>
            <person name="Takaki Y."/>
            <person name="Nishi S."/>
            <person name="Hori S."/>
            <person name="Arai W."/>
            <person name="Tsubouchi T."/>
            <person name="Morono Y."/>
            <person name="Uchiyama I."/>
            <person name="Ito T."/>
            <person name="Fujiyama A."/>
            <person name="Inagaki F."/>
            <person name="Takami H."/>
        </authorList>
    </citation>
    <scope>NUCLEOTIDE SEQUENCE</scope>
    <source>
        <strain evidence="1">Expedition CK06-06</strain>
    </source>
</reference>
<feature type="non-terminal residue" evidence="1">
    <location>
        <position position="1"/>
    </location>
</feature>
<dbReference type="SUPFAM" id="SSF50630">
    <property type="entry name" value="Acid proteases"/>
    <property type="match status" value="1"/>
</dbReference>
<gene>
    <name evidence="1" type="ORF">S01H4_04778</name>
</gene>
<dbReference type="SUPFAM" id="SSF103642">
    <property type="entry name" value="Sec-C motif"/>
    <property type="match status" value="1"/>
</dbReference>
<dbReference type="InterPro" id="IPR021109">
    <property type="entry name" value="Peptidase_aspartic_dom_sf"/>
</dbReference>
<dbReference type="Gene3D" id="3.10.450.50">
    <property type="match status" value="1"/>
</dbReference>
<organism evidence="1">
    <name type="scientific">marine sediment metagenome</name>
    <dbReference type="NCBI Taxonomy" id="412755"/>
    <lineage>
        <taxon>unclassified sequences</taxon>
        <taxon>metagenomes</taxon>
        <taxon>ecological metagenomes</taxon>
    </lineage>
</organism>
<evidence type="ECO:0000313" key="1">
    <source>
        <dbReference type="EMBL" id="GAG66585.1"/>
    </source>
</evidence>
<dbReference type="Gene3D" id="2.40.70.10">
    <property type="entry name" value="Acid Proteases"/>
    <property type="match status" value="1"/>
</dbReference>
<dbReference type="AlphaFoldDB" id="X0ZAR6"/>
<comment type="caution">
    <text evidence="1">The sequence shown here is derived from an EMBL/GenBank/DDBJ whole genome shotgun (WGS) entry which is preliminary data.</text>
</comment>
<dbReference type="PANTHER" id="PTHR33747:SF1">
    <property type="entry name" value="ADENYLATE CYCLASE-ASSOCIATED CAP C-TERMINAL DOMAIN-CONTAINING PROTEIN"/>
    <property type="match status" value="1"/>
</dbReference>
<evidence type="ECO:0008006" key="2">
    <source>
        <dbReference type="Google" id="ProtNLM"/>
    </source>
</evidence>
<dbReference type="Pfam" id="PF02810">
    <property type="entry name" value="SEC-C"/>
    <property type="match status" value="1"/>
</dbReference>
<dbReference type="Pfam" id="PF13650">
    <property type="entry name" value="Asp_protease_2"/>
    <property type="match status" value="1"/>
</dbReference>
<proteinExistence type="predicted"/>
<protein>
    <recommendedName>
        <fullName evidence="2">Peptidase A2 domain-containing protein</fullName>
    </recommendedName>
</protein>
<dbReference type="InterPro" id="IPR004027">
    <property type="entry name" value="SEC_C_motif"/>
</dbReference>